<dbReference type="EMBL" id="KU686205">
    <property type="protein sequence ID" value="AOV60445.1"/>
    <property type="molecule type" value="Genomic_DNA"/>
</dbReference>
<dbReference type="RefSeq" id="YP_009322506.1">
    <property type="nucleotide sequence ID" value="NC_031922.1"/>
</dbReference>
<dbReference type="GeneID" id="30307655"/>
<keyword evidence="5" id="KW-1185">Reference proteome</keyword>
<dbReference type="Pfam" id="PF21379">
    <property type="entry name" value="Gp6-like_1st"/>
    <property type="match status" value="1"/>
</dbReference>
<evidence type="ECO:0000313" key="5">
    <source>
        <dbReference type="Proteomes" id="UP000202784"/>
    </source>
</evidence>
<dbReference type="KEGG" id="vg:30307655"/>
<dbReference type="Proteomes" id="UP000241903">
    <property type="component" value="Segment"/>
</dbReference>
<feature type="domain" description="Baseplate wedge protein gp6-like N-terminal helical" evidence="1">
    <location>
        <begin position="11"/>
        <end position="83"/>
    </location>
</feature>
<dbReference type="Proteomes" id="UP000202784">
    <property type="component" value="Segment"/>
</dbReference>
<organism evidence="2 6">
    <name type="scientific">Synechococcus phage S-CAM9</name>
    <dbReference type="NCBI Taxonomy" id="1883369"/>
    <lineage>
        <taxon>Viruses</taxon>
        <taxon>Duplodnaviria</taxon>
        <taxon>Heunggongvirae</taxon>
        <taxon>Uroviricota</taxon>
        <taxon>Caudoviricetes</taxon>
        <taxon>Pantevenvirales</taxon>
        <taxon>Kyanoviridae</taxon>
        <taxon>Kanaloavirus</taxon>
        <taxon>Kanaloavirus scam9</taxon>
    </lineage>
</organism>
<name>A0A1D8KNK0_9CAUD</name>
<dbReference type="InterPro" id="IPR049026">
    <property type="entry name" value="Gp6-like_N"/>
</dbReference>
<reference evidence="5 6" key="1">
    <citation type="journal article" date="2016" name="Virology">
        <title>The genomic content and context of auxiliary metabolic genes in marine cyanomyoviruses.</title>
        <authorList>
            <person name="Crummett L.T."/>
            <person name="Puxty R.J."/>
            <person name="Weihe C."/>
            <person name="Marston M.F."/>
            <person name="Martiny J.B."/>
        </authorList>
    </citation>
    <scope>NUCLEOTIDE SEQUENCE [LARGE SCALE GENOMIC DNA]</scope>
    <source>
        <strain evidence="2">0808SB05</strain>
        <strain evidence="3">0908SB82</strain>
        <strain evidence="4">1109NB16</strain>
    </source>
</reference>
<evidence type="ECO:0000313" key="2">
    <source>
        <dbReference type="EMBL" id="AOV60218.1"/>
    </source>
</evidence>
<sequence length="626" mass="69231">MAFTQYTTLDFEEIKASIRDYLRSNSNFTDFDFEGSNMSILIDTLAYNTYVNAYNTNMVANEAFLDSATLRENVVALARNVGYVPRSRRSSTAQISFSVNLGPGQTKSSVTLKAGLVAIGDYQNTNYTFCVEKDITNPVINGICNFTVDIKEGTFLNNRFVVDTSQPNQRFVIPNSYVDTSTFVVRVRDSVSSSNTRIWNLVDNIVGIKTTSEQFLIQEVQDERYELIFGDGYLGKKLDNGQVVDVSYITTNGPSGNGVRNFSFAGSLNDNDGFPITTGISEIITDIPSKNGAEVESLSNVKNLAPRFYAAQHRAVTALDYEAIIPQIYPNTDSVVAYGGESATPPQFGKVFISIKPTNGQFISDFDRRTLLNKLKQYSVAGIVPEFIDLKFLYVELNSAVYYNDNAVSDPDALKTSVIQNLTTYANSPDLNKFGGRFKYSKVQNIIDQSSTAVVSNITKVKIRRDLEANVSNPAQYEICYGNAFHNKRTGYNIKSSGFRIDGIDGEIFMTDQYISPTRGRLVFFKLESQEPKIIKKNAGTVKYDVGEILIDTTRIISTTLADNVVEIEAIPESNDVLGLKDLYVQLSVDQSTISPVIDAIASGSDNSGTSFITTSSFSNGKYIRE</sequence>
<dbReference type="Proteomes" id="UP000240393">
    <property type="component" value="Segment"/>
</dbReference>
<evidence type="ECO:0000313" key="3">
    <source>
        <dbReference type="EMBL" id="AOV60445.1"/>
    </source>
</evidence>
<protein>
    <submittedName>
        <fullName evidence="2">Baseplate wedge subunit</fullName>
    </submittedName>
</protein>
<dbReference type="EMBL" id="KU686206">
    <property type="protein sequence ID" value="AOV60674.1"/>
    <property type="molecule type" value="Genomic_DNA"/>
</dbReference>
<dbReference type="Gene3D" id="3.30.300.200">
    <property type="match status" value="1"/>
</dbReference>
<proteinExistence type="predicted"/>
<evidence type="ECO:0000313" key="6">
    <source>
        <dbReference type="Proteomes" id="UP000240393"/>
    </source>
</evidence>
<gene>
    <name evidence="4" type="ORF">N161109_071</name>
    <name evidence="2" type="ORF">S050808_071</name>
    <name evidence="3" type="ORF">S820908_070</name>
</gene>
<evidence type="ECO:0000313" key="4">
    <source>
        <dbReference type="EMBL" id="AOV60674.1"/>
    </source>
</evidence>
<dbReference type="OrthoDB" id="668at10239"/>
<dbReference type="EMBL" id="KU686204">
    <property type="protein sequence ID" value="AOV60218.1"/>
    <property type="molecule type" value="Genomic_DNA"/>
</dbReference>
<evidence type="ECO:0000259" key="1">
    <source>
        <dbReference type="Pfam" id="PF21379"/>
    </source>
</evidence>
<accession>A0A1D8KNK0</accession>